<evidence type="ECO:0000259" key="11">
    <source>
        <dbReference type="PROSITE" id="PS50268"/>
    </source>
</evidence>
<evidence type="ECO:0000256" key="7">
    <source>
        <dbReference type="ARBA" id="ARBA00023136"/>
    </source>
</evidence>
<evidence type="ECO:0000256" key="10">
    <source>
        <dbReference type="SAM" id="SignalP"/>
    </source>
</evidence>
<feature type="transmembrane region" description="Helical" evidence="9">
    <location>
        <begin position="548"/>
        <end position="572"/>
    </location>
</feature>
<keyword evidence="13" id="KW-1185">Reference proteome</keyword>
<keyword evidence="10" id="KW-0732">Signal</keyword>
<dbReference type="EMBL" id="JBJQND010000015">
    <property type="protein sequence ID" value="KAL3853252.1"/>
    <property type="molecule type" value="Genomic_DNA"/>
</dbReference>
<dbReference type="GO" id="GO:0016020">
    <property type="term" value="C:membrane"/>
    <property type="evidence" value="ECO:0007669"/>
    <property type="project" value="UniProtKB-SubCell"/>
</dbReference>
<evidence type="ECO:0000256" key="2">
    <source>
        <dbReference type="ARBA" id="ARBA00022692"/>
    </source>
</evidence>
<protein>
    <recommendedName>
        <fullName evidence="11">Cadherin domain-containing protein</fullName>
    </recommendedName>
</protein>
<dbReference type="Gene3D" id="2.60.40.60">
    <property type="entry name" value="Cadherins"/>
    <property type="match status" value="4"/>
</dbReference>
<dbReference type="PANTHER" id="PTHR24025">
    <property type="entry name" value="DESMOGLEIN FAMILY MEMBER"/>
    <property type="match status" value="1"/>
</dbReference>
<gene>
    <name evidence="12" type="ORF">ACJMK2_016808</name>
</gene>
<evidence type="ECO:0000256" key="8">
    <source>
        <dbReference type="PROSITE-ProRule" id="PRU00043"/>
    </source>
</evidence>
<dbReference type="GO" id="GO:0007155">
    <property type="term" value="P:cell adhesion"/>
    <property type="evidence" value="ECO:0007669"/>
    <property type="project" value="UniProtKB-KW"/>
</dbReference>
<feature type="domain" description="Cadherin" evidence="11">
    <location>
        <begin position="121"/>
        <end position="224"/>
    </location>
</feature>
<dbReference type="PRINTS" id="PR00205">
    <property type="entry name" value="CADHERIN"/>
</dbReference>
<feature type="domain" description="Cadherin" evidence="11">
    <location>
        <begin position="34"/>
        <end position="120"/>
    </location>
</feature>
<evidence type="ECO:0000256" key="4">
    <source>
        <dbReference type="ARBA" id="ARBA00022837"/>
    </source>
</evidence>
<organism evidence="12 13">
    <name type="scientific">Sinanodonta woodiana</name>
    <name type="common">Chinese pond mussel</name>
    <name type="synonym">Anodonta woodiana</name>
    <dbReference type="NCBI Taxonomy" id="1069815"/>
    <lineage>
        <taxon>Eukaryota</taxon>
        <taxon>Metazoa</taxon>
        <taxon>Spiralia</taxon>
        <taxon>Lophotrochozoa</taxon>
        <taxon>Mollusca</taxon>
        <taxon>Bivalvia</taxon>
        <taxon>Autobranchia</taxon>
        <taxon>Heteroconchia</taxon>
        <taxon>Palaeoheterodonta</taxon>
        <taxon>Unionida</taxon>
        <taxon>Unionoidea</taxon>
        <taxon>Unionidae</taxon>
        <taxon>Unioninae</taxon>
        <taxon>Sinanodonta</taxon>
    </lineage>
</organism>
<comment type="caution">
    <text evidence="12">The sequence shown here is derived from an EMBL/GenBank/DDBJ whole genome shotgun (WGS) entry which is preliminary data.</text>
</comment>
<feature type="chain" id="PRO_5044888981" description="Cadherin domain-containing protein" evidence="10">
    <location>
        <begin position="20"/>
        <end position="729"/>
    </location>
</feature>
<evidence type="ECO:0000256" key="9">
    <source>
        <dbReference type="SAM" id="Phobius"/>
    </source>
</evidence>
<comment type="subcellular location">
    <subcellularLocation>
        <location evidence="1">Membrane</location>
    </subcellularLocation>
</comment>
<sequence>MNSRLPVFLLFFCWFTAEGAVIFITNLPATVNIHEDTALSTSVYTFLVYPSYASTSITSGDSGKFSLTGGTTVSTAGTLNFDTVPSYTLVIVATQTDVSPSLTATGTLTVSLIRNTAPTFTNLPGTVNISAKTTSADHVIFTVSYNDVDGDALTYTSSISPSGGPFTVTGDFIKATTDLTTFETPQYTMSITASDGRNTVGPRQVIVYIYDINNRPNITNLPHTMNISELTTGRHLIYDVDVYDADQHDSHEFSALLWTPAIASSYMELIGSTGELYLLYGYFLDYENVSSYTIDITVSDGIHNMTASSLRLTLNVLDVNEAPYFTSKLNSITIAEGAAGTSIGTISALCDDPDSPHGDSRRYTIVYSTYSSYINIASSTGALSFNQTWDYDTNLPTSINLTIRCYDNFDVYDDETLTMYFTDVNDNDPVCLPVTTLFNISYQTAANTTFLNLNCSDIDSGQNAKLSYDIVGSGYGETYFQVDSNGTVSLKAQINITFDIAFNITITVADNGTYMRTIYNSITFNYTGPPYVNIFTGVNPCFFCTTTAWTLLSVGAFIVLAFLVGAFTCLVLRCCHAGEMWRIRNMKKKRVGNKKKKKEDPVVTDEKSHRTRIDPDDLYMLYRTRYRMEKDFIREDSVARDTGEGVSSPIPGGYLRSPSPDAARYEYHTRIQNFSPVPWSLGTQGVQEQNRKQDEVGLLAPTPEPERKAIKRARSPVTLIEYAAIHERY</sequence>
<dbReference type="PANTHER" id="PTHR24025:SF23">
    <property type="entry name" value="NEURAL-CADHERIN"/>
    <property type="match status" value="1"/>
</dbReference>
<dbReference type="GO" id="GO:0005509">
    <property type="term" value="F:calcium ion binding"/>
    <property type="evidence" value="ECO:0007669"/>
    <property type="project" value="UniProtKB-UniRule"/>
</dbReference>
<feature type="signal peptide" evidence="10">
    <location>
        <begin position="1"/>
        <end position="19"/>
    </location>
</feature>
<feature type="domain" description="Cadherin" evidence="11">
    <location>
        <begin position="219"/>
        <end position="325"/>
    </location>
</feature>
<dbReference type="CDD" id="cd11304">
    <property type="entry name" value="Cadherin_repeat"/>
    <property type="match status" value="4"/>
</dbReference>
<keyword evidence="7 9" id="KW-0472">Membrane</keyword>
<dbReference type="InterPro" id="IPR050971">
    <property type="entry name" value="Cadherin-domain_protein"/>
</dbReference>
<dbReference type="SMART" id="SM00112">
    <property type="entry name" value="CA"/>
    <property type="match status" value="4"/>
</dbReference>
<reference evidence="12 13" key="1">
    <citation type="submission" date="2024-11" db="EMBL/GenBank/DDBJ databases">
        <title>Chromosome-level genome assembly of the freshwater bivalve Anodonta woodiana.</title>
        <authorList>
            <person name="Chen X."/>
        </authorList>
    </citation>
    <scope>NUCLEOTIDE SEQUENCE [LARGE SCALE GENOMIC DNA]</scope>
    <source>
        <strain evidence="12">MN2024</strain>
        <tissue evidence="12">Gills</tissue>
    </source>
</reference>
<name>A0ABD3UYC4_SINWO</name>
<keyword evidence="2 9" id="KW-0812">Transmembrane</keyword>
<evidence type="ECO:0000256" key="5">
    <source>
        <dbReference type="ARBA" id="ARBA00022889"/>
    </source>
</evidence>
<keyword evidence="6 9" id="KW-1133">Transmembrane helix</keyword>
<dbReference type="AlphaFoldDB" id="A0ABD3UYC4"/>
<evidence type="ECO:0000313" key="12">
    <source>
        <dbReference type="EMBL" id="KAL3853252.1"/>
    </source>
</evidence>
<dbReference type="InterPro" id="IPR015919">
    <property type="entry name" value="Cadherin-like_sf"/>
</dbReference>
<keyword evidence="3" id="KW-0677">Repeat</keyword>
<evidence type="ECO:0000256" key="1">
    <source>
        <dbReference type="ARBA" id="ARBA00004370"/>
    </source>
</evidence>
<keyword evidence="5" id="KW-0130">Cell adhesion</keyword>
<dbReference type="PROSITE" id="PS50268">
    <property type="entry name" value="CADHERIN_2"/>
    <property type="match status" value="5"/>
</dbReference>
<evidence type="ECO:0000256" key="6">
    <source>
        <dbReference type="ARBA" id="ARBA00022989"/>
    </source>
</evidence>
<evidence type="ECO:0000313" key="13">
    <source>
        <dbReference type="Proteomes" id="UP001634394"/>
    </source>
</evidence>
<evidence type="ECO:0000256" key="3">
    <source>
        <dbReference type="ARBA" id="ARBA00022737"/>
    </source>
</evidence>
<proteinExistence type="predicted"/>
<dbReference type="InterPro" id="IPR002126">
    <property type="entry name" value="Cadherin-like_dom"/>
</dbReference>
<dbReference type="SUPFAM" id="SSF49313">
    <property type="entry name" value="Cadherin-like"/>
    <property type="match status" value="5"/>
</dbReference>
<dbReference type="Proteomes" id="UP001634394">
    <property type="component" value="Unassembled WGS sequence"/>
</dbReference>
<feature type="domain" description="Cadherin" evidence="11">
    <location>
        <begin position="432"/>
        <end position="542"/>
    </location>
</feature>
<accession>A0ABD3UYC4</accession>
<feature type="domain" description="Cadherin" evidence="11">
    <location>
        <begin position="326"/>
        <end position="431"/>
    </location>
</feature>
<keyword evidence="4 8" id="KW-0106">Calcium</keyword>